<dbReference type="Proteomes" id="UP000030023">
    <property type="component" value="Unassembled WGS sequence"/>
</dbReference>
<organism evidence="1 2">
    <name type="scientific">Oenococcus alcoholitolerans</name>
    <dbReference type="NCBI Taxonomy" id="931074"/>
    <lineage>
        <taxon>Bacteria</taxon>
        <taxon>Bacillati</taxon>
        <taxon>Bacillota</taxon>
        <taxon>Bacilli</taxon>
        <taxon>Lactobacillales</taxon>
        <taxon>Lactobacillaceae</taxon>
        <taxon>Oenococcus</taxon>
    </lineage>
</organism>
<protein>
    <submittedName>
        <fullName evidence="1">Uncharacterized protein</fullName>
    </submittedName>
</protein>
<name>A0ABR4XPM4_9LACO</name>
<accession>A0ABR4XPM4</accession>
<evidence type="ECO:0000313" key="2">
    <source>
        <dbReference type="Proteomes" id="UP000030023"/>
    </source>
</evidence>
<keyword evidence="2" id="KW-1185">Reference proteome</keyword>
<sequence length="62" mass="7078">MKFYLFAKGSIKTIDFFKGTDSQKNGLFLFRRGLTAFYESANVSVNEVTNKQYQIIITSENG</sequence>
<dbReference type="EMBL" id="AXCV01000388">
    <property type="protein sequence ID" value="KGO27626.1"/>
    <property type="molecule type" value="Genomic_DNA"/>
</dbReference>
<comment type="caution">
    <text evidence="1">The sequence shown here is derived from an EMBL/GenBank/DDBJ whole genome shotgun (WGS) entry which is preliminary data.</text>
</comment>
<gene>
    <name evidence="1" type="ORF">Q757_07490</name>
</gene>
<proteinExistence type="predicted"/>
<evidence type="ECO:0000313" key="1">
    <source>
        <dbReference type="EMBL" id="KGO27626.1"/>
    </source>
</evidence>
<reference evidence="1 2" key="1">
    <citation type="journal article" date="2014" name="Antonie Van Leeuwenhoek">
        <title>Oenococcus alcoholitolerans sp. nov., a lactic acid bacteria isolated from cachaca and ethanol fermentation processes.</title>
        <authorList>
            <person name="Badotti F."/>
            <person name="Moreira A.P."/>
            <person name="Tonon L.A."/>
            <person name="de Lucena B.T."/>
            <person name="Gomes Fde C."/>
            <person name="Kruger R."/>
            <person name="Thompson C.C."/>
            <person name="de Morais M.A.Jr."/>
            <person name="Rosa C.A."/>
            <person name="Thompson F.L."/>
        </authorList>
    </citation>
    <scope>NUCLEOTIDE SEQUENCE [LARGE SCALE GENOMIC DNA]</scope>
    <source>
        <strain evidence="1 2">UFRJ-M7.2.18</strain>
    </source>
</reference>